<proteinExistence type="predicted"/>
<sequence>MKCTTDINEKDCCYQETCCEECDYENCHEGCVIFEVMANCGKVGEKYMKKVIVDRGIYKLGVIHANGDESEPNWISDLNGNSLIIGHEENEFSISSVYDVEFILKELSEKLELDFAAKVEKTDFGTDENYFRCSRCKEVFDNQELPGEGERRFCYNCGAVLDWSEFANEEE</sequence>
<gene>
    <name evidence="1" type="ORF">NPD8_4190</name>
</gene>
<protein>
    <submittedName>
        <fullName evidence="1">Uncharacterized protein</fullName>
    </submittedName>
</protein>
<keyword evidence="1" id="KW-0614">Plasmid</keyword>
<accession>A0A1L7JP36</accession>
<dbReference type="RefSeq" id="WP_021107270.1">
    <property type="nucleotide sequence ID" value="NZ_CP013710.1"/>
</dbReference>
<name>A0A1L7JP36_CLOBO</name>
<evidence type="ECO:0000313" key="1">
    <source>
        <dbReference type="EMBL" id="APU87245.1"/>
    </source>
</evidence>
<dbReference type="EMBL" id="CP015719">
    <property type="protein sequence ID" value="APU87245.1"/>
    <property type="molecule type" value="Genomic_DNA"/>
</dbReference>
<geneLocation type="plasmid" evidence="1">
    <name>pNPD8_2</name>
</geneLocation>
<organism evidence="1">
    <name type="scientific">Clostridium botulinum</name>
    <dbReference type="NCBI Taxonomy" id="1491"/>
    <lineage>
        <taxon>Bacteria</taxon>
        <taxon>Bacillati</taxon>
        <taxon>Bacillota</taxon>
        <taxon>Clostridia</taxon>
        <taxon>Eubacteriales</taxon>
        <taxon>Clostridiaceae</taxon>
        <taxon>Clostridium</taxon>
    </lineage>
</organism>
<reference evidence="1" key="1">
    <citation type="submission" date="2016-05" db="EMBL/GenBank/DDBJ databases">
        <authorList>
            <person name="Lavstsen T."/>
            <person name="Jespersen J.S."/>
        </authorList>
    </citation>
    <scope>NUCLEOTIDE SEQUENCE</scope>
    <source>
        <strain evidence="1">CDC69096</strain>
        <plasmid evidence="1">pNPD8_2</plasmid>
    </source>
</reference>
<dbReference type="AlphaFoldDB" id="A0A1L7JP36"/>